<dbReference type="EMBL" id="CM007384">
    <property type="protein sequence ID" value="ONK70838.1"/>
    <property type="molecule type" value="Genomic_DNA"/>
</dbReference>
<dbReference type="Proteomes" id="UP000243459">
    <property type="component" value="Chromosome 4"/>
</dbReference>
<sequence length="237" mass="25665">MPVRSMPASRPRAPQSHSSFLWKKERPGHVEQVTRPISPRLHQIAQEPPLPNTARTASGPAGVYSSSTSGIANKREIILHTPPRGLHWAASSDYDKIPPHLLNPKTRPDQTADGSPPIHSGAPRDRGKPPKAVAALRSRSSPRRGGAFRRWWDQVGRSRRVCRDRGAADGGPLALIDAGGPGLAMTIRPVSRTSAPRRSAEHDEVRCGQRRSVGARRRSGRSGALDTSPQTRDAATS</sequence>
<name>A0A5P1EXJ0_ASPOF</name>
<evidence type="ECO:0000256" key="1">
    <source>
        <dbReference type="SAM" id="MobiDB-lite"/>
    </source>
</evidence>
<feature type="region of interest" description="Disordered" evidence="1">
    <location>
        <begin position="191"/>
        <end position="237"/>
    </location>
</feature>
<accession>A0A5P1EXJ0</accession>
<dbReference type="Gramene" id="ONK70838">
    <property type="protein sequence ID" value="ONK70838"/>
    <property type="gene ID" value="A4U43_C04F2050"/>
</dbReference>
<proteinExistence type="predicted"/>
<evidence type="ECO:0000313" key="2">
    <source>
        <dbReference type="EMBL" id="ONK70838.1"/>
    </source>
</evidence>
<reference evidence="3" key="1">
    <citation type="journal article" date="2017" name="Nat. Commun.">
        <title>The asparagus genome sheds light on the origin and evolution of a young Y chromosome.</title>
        <authorList>
            <person name="Harkess A."/>
            <person name="Zhou J."/>
            <person name="Xu C."/>
            <person name="Bowers J.E."/>
            <person name="Van der Hulst R."/>
            <person name="Ayyampalayam S."/>
            <person name="Mercati F."/>
            <person name="Riccardi P."/>
            <person name="McKain M.R."/>
            <person name="Kakrana A."/>
            <person name="Tang H."/>
            <person name="Ray J."/>
            <person name="Groenendijk J."/>
            <person name="Arikit S."/>
            <person name="Mathioni S.M."/>
            <person name="Nakano M."/>
            <person name="Shan H."/>
            <person name="Telgmann-Rauber A."/>
            <person name="Kanno A."/>
            <person name="Yue Z."/>
            <person name="Chen H."/>
            <person name="Li W."/>
            <person name="Chen Y."/>
            <person name="Xu X."/>
            <person name="Zhang Y."/>
            <person name="Luo S."/>
            <person name="Chen H."/>
            <person name="Gao J."/>
            <person name="Mao Z."/>
            <person name="Pires J.C."/>
            <person name="Luo M."/>
            <person name="Kudrna D."/>
            <person name="Wing R.A."/>
            <person name="Meyers B.C."/>
            <person name="Yi K."/>
            <person name="Kong H."/>
            <person name="Lavrijsen P."/>
            <person name="Sunseri F."/>
            <person name="Falavigna A."/>
            <person name="Ye Y."/>
            <person name="Leebens-Mack J.H."/>
            <person name="Chen G."/>
        </authorList>
    </citation>
    <scope>NUCLEOTIDE SEQUENCE [LARGE SCALE GENOMIC DNA]</scope>
    <source>
        <strain evidence="3">cv. DH0086</strain>
    </source>
</reference>
<protein>
    <submittedName>
        <fullName evidence="2">Uncharacterized protein</fullName>
    </submittedName>
</protein>
<evidence type="ECO:0000313" key="3">
    <source>
        <dbReference type="Proteomes" id="UP000243459"/>
    </source>
</evidence>
<organism evidence="2 3">
    <name type="scientific">Asparagus officinalis</name>
    <name type="common">Garden asparagus</name>
    <dbReference type="NCBI Taxonomy" id="4686"/>
    <lineage>
        <taxon>Eukaryota</taxon>
        <taxon>Viridiplantae</taxon>
        <taxon>Streptophyta</taxon>
        <taxon>Embryophyta</taxon>
        <taxon>Tracheophyta</taxon>
        <taxon>Spermatophyta</taxon>
        <taxon>Magnoliopsida</taxon>
        <taxon>Liliopsida</taxon>
        <taxon>Asparagales</taxon>
        <taxon>Asparagaceae</taxon>
        <taxon>Asparagoideae</taxon>
        <taxon>Asparagus</taxon>
    </lineage>
</organism>
<keyword evidence="3" id="KW-1185">Reference proteome</keyword>
<feature type="compositionally biased region" description="Basic and acidic residues" evidence="1">
    <location>
        <begin position="198"/>
        <end position="207"/>
    </location>
</feature>
<gene>
    <name evidence="2" type="ORF">A4U43_C04F2050</name>
</gene>
<dbReference type="AlphaFoldDB" id="A0A5P1EXJ0"/>
<feature type="compositionally biased region" description="Polar residues" evidence="1">
    <location>
        <begin position="225"/>
        <end position="237"/>
    </location>
</feature>
<feature type="region of interest" description="Disordered" evidence="1">
    <location>
        <begin position="88"/>
        <end position="154"/>
    </location>
</feature>
<feature type="region of interest" description="Disordered" evidence="1">
    <location>
        <begin position="1"/>
        <end position="70"/>
    </location>
</feature>